<feature type="domain" description="Carbohydrate kinase PfkB" evidence="1">
    <location>
        <begin position="273"/>
        <end position="321"/>
    </location>
</feature>
<dbReference type="AlphaFoldDB" id="A0A1E3I131"/>
<dbReference type="SUPFAM" id="SSF53613">
    <property type="entry name" value="Ribokinase-like"/>
    <property type="match status" value="1"/>
</dbReference>
<gene>
    <name evidence="2" type="ORF">L202_02091</name>
</gene>
<dbReference type="Pfam" id="PF00294">
    <property type="entry name" value="PfkB"/>
    <property type="match status" value="1"/>
</dbReference>
<name>A0A1E3I131_9TREE</name>
<accession>A0A1E3I131</accession>
<dbReference type="InterPro" id="IPR011611">
    <property type="entry name" value="PfkB_dom"/>
</dbReference>
<proteinExistence type="predicted"/>
<dbReference type="RefSeq" id="XP_018996015.1">
    <property type="nucleotide sequence ID" value="XM_019135612.1"/>
</dbReference>
<dbReference type="InterPro" id="IPR029056">
    <property type="entry name" value="Ribokinase-like"/>
</dbReference>
<dbReference type="OrthoDB" id="497927at2759"/>
<dbReference type="Proteomes" id="UP000094065">
    <property type="component" value="Unassembled WGS sequence"/>
</dbReference>
<comment type="caution">
    <text evidence="2">The sequence shown here is derived from an EMBL/GenBank/DDBJ whole genome shotgun (WGS) entry which is preliminary data.</text>
</comment>
<protein>
    <recommendedName>
        <fullName evidence="1">Carbohydrate kinase PfkB domain-containing protein</fullName>
    </recommendedName>
</protein>
<evidence type="ECO:0000313" key="3">
    <source>
        <dbReference type="Proteomes" id="UP000094065"/>
    </source>
</evidence>
<organism evidence="2 3">
    <name type="scientific">Cryptococcus amylolentus CBS 6039</name>
    <dbReference type="NCBI Taxonomy" id="1295533"/>
    <lineage>
        <taxon>Eukaryota</taxon>
        <taxon>Fungi</taxon>
        <taxon>Dikarya</taxon>
        <taxon>Basidiomycota</taxon>
        <taxon>Agaricomycotina</taxon>
        <taxon>Tremellomycetes</taxon>
        <taxon>Tremellales</taxon>
        <taxon>Cryptococcaceae</taxon>
        <taxon>Cryptococcus</taxon>
    </lineage>
</organism>
<dbReference type="Gene3D" id="3.40.1190.20">
    <property type="match status" value="1"/>
</dbReference>
<dbReference type="STRING" id="1295533.A0A1E3I131"/>
<dbReference type="PANTHER" id="PTHR47098">
    <property type="entry name" value="PROTEIN MAK32"/>
    <property type="match status" value="1"/>
</dbReference>
<evidence type="ECO:0000259" key="1">
    <source>
        <dbReference type="Pfam" id="PF00294"/>
    </source>
</evidence>
<dbReference type="PANTHER" id="PTHR47098:SF2">
    <property type="entry name" value="PROTEIN MAK32"/>
    <property type="match status" value="1"/>
</dbReference>
<evidence type="ECO:0000313" key="2">
    <source>
        <dbReference type="EMBL" id="ODN81696.1"/>
    </source>
</evidence>
<reference evidence="2 3" key="1">
    <citation type="submission" date="2016-06" db="EMBL/GenBank/DDBJ databases">
        <title>Evolution of pathogenesis and genome organization in the Tremellales.</title>
        <authorList>
            <person name="Cuomo C."/>
            <person name="Litvintseva A."/>
            <person name="Heitman J."/>
            <person name="Chen Y."/>
            <person name="Sun S."/>
            <person name="Springer D."/>
            <person name="Dromer F."/>
            <person name="Young S."/>
            <person name="Zeng Q."/>
            <person name="Chapman S."/>
            <person name="Gujja S."/>
            <person name="Saif S."/>
            <person name="Birren B."/>
        </authorList>
    </citation>
    <scope>NUCLEOTIDE SEQUENCE [LARGE SCALE GENOMIC DNA]</scope>
    <source>
        <strain evidence="2 3">CBS 6039</strain>
    </source>
</reference>
<sequence length="346" mass="37990">MATNPQEGRFVTLEHFIHDTFTRIDDTGAEKPVDQPDQIGGGGTFAIIGARIFLSPSKLGLIIDHTPETLPETLKDDLKAYGAEMWEFRERKDGNPTTRAVNRYQGDKRGFEYLSKPLILTPKSLEGTAFGDPLPAVTHFISYPAPRAANILGEVEALKKSKGWDPLIVWEPEEEQIDAVTALAPHIDILGPNHNEALALYALFTGPEFTDDDLKPILTRVCRSLVHLRPRIGAIIRAGHMGCCYAAPDPKGYRPEVQWVPAYWGKDAGREGWEKKVVDPTGAGNAFMGGVAAALLEGKTLDDAVKWGTVAASFVIEQNGLPTLTKGEDGKELWNGEDPWERLKAL</sequence>
<dbReference type="EMBL" id="AWGJ01000003">
    <property type="protein sequence ID" value="ODN81696.1"/>
    <property type="molecule type" value="Genomic_DNA"/>
</dbReference>
<dbReference type="GeneID" id="30153400"/>
<keyword evidence="3" id="KW-1185">Reference proteome</keyword>